<keyword evidence="2" id="KW-1185">Reference proteome</keyword>
<dbReference type="InterPro" id="IPR008928">
    <property type="entry name" value="6-hairpin_glycosidase_sf"/>
</dbReference>
<sequence length="1063" mass="121144">MYTLTENQKFELKNYQDLAPFSSFLPGIAGINGIPMWVFYVNRGQGIASFGIQDKNHAMIEFYPADKSYQLTQVQGFRTFIKWMKDDGTTTLLEPFSDTSKKDPLVEEKMSISENMLELEYVHKQLELTFQVEYFILPEAPVAALVRHVKLISTSESPRQIEVVDGLPAIFPSGVPHAAYKELGNTIKSWFDVANLEESIPFYRLRGSIEDSSEVKEIHQGNFYYSISHYRNEEKVIKPIIDRDILFGTDTSLKVPEKFLSQRLDQMLNQPQQSTNKVSCGFSTSSIELKKNEVFQLFTVVGHAKTLQTVQNYVKGNLRCETLLQKRDKAKIITDEITRKVKTQTAQPLFDAYIRQSYLDNGLRGGFPITFEKGDKHKVYYLFSRKHGDLERDYNFFSISPTYYSQGNGNYRDINQNRRCDVLFEPKVEDHNVNMFMNLIQLDGYNPLSVKGLRFQMADMTELSISKYVVNGEEKIARFFKDSFTPGELKHFVDEEGVELSVPFETFLTDMLLSAEEVFQAEFAEGYWIDHWTYNLDLIDNYLAIFPDKESNFFFGRLYRFFDSPVRVKRRSEKYVLAKNGELRQYHANEKIKEKVEETVKNGGNLWVRKHAGKGDIYETNLYSKLLLLSLVKASSMAPLGLGIEMEGDKPGWNDSLNGLPGMFGSSTSELFELKRVIDLLLSVENEGEICLPKEAGKFLTRTIEAIGKVDSGSEKSELEYWNSVTTERESYRDTIYQGISGEEARYSLTEAKEVLQVLRKRVEEGIEKVKGYANELGLIPTYFYFEVKAETLKEPLNVQSLAWVPKPVTPFLEGIVKQLKLSESKDEAKQLYEKVKGSSIYDNKLGMYKTSMSIAEEPMELGRARSFTPGWLENESIFLHMAYKYLLATIQAGLAEEFFDDMQKALIPFLSPEVYGRSILENSSFIASSANPDPALHGRGFVSRLSGSTIEILTMWFTMMVGPQPFTMKNGRLSLQLVPTLPGWMFDENGNVSFTFLGKIDVTYMNNAKADTFGTEAVTPSKVELFYEDGQTATLSPKDLVGDIALAIREGKVAKMTIVLTK</sequence>
<dbReference type="EMBL" id="JABXYM010000002">
    <property type="protein sequence ID" value="MCR6098812.1"/>
    <property type="molecule type" value="Genomic_DNA"/>
</dbReference>
<reference evidence="1" key="1">
    <citation type="submission" date="2020-06" db="EMBL/GenBank/DDBJ databases">
        <title>Insight into the genomes of haloalkaliphilic bacilli from Kenyan soda lakes.</title>
        <authorList>
            <person name="Mwirichia R."/>
            <person name="Villamizar G.C."/>
            <person name="Poehlein A."/>
            <person name="Mugweru J."/>
            <person name="Kipnyargis A."/>
            <person name="Kiplimo D."/>
            <person name="Orwa P."/>
            <person name="Daniel R."/>
        </authorList>
    </citation>
    <scope>NUCLEOTIDE SEQUENCE</scope>
    <source>
        <strain evidence="1">B1096_S55</strain>
    </source>
</reference>
<accession>A0A9Q4B5S3</accession>
<dbReference type="Proteomes" id="UP001057753">
    <property type="component" value="Unassembled WGS sequence"/>
</dbReference>
<gene>
    <name evidence="1" type="ORF">HXA33_20070</name>
</gene>
<organism evidence="1 2">
    <name type="scientific">Salipaludibacillus agaradhaerens</name>
    <name type="common">Bacillus agaradhaerens</name>
    <dbReference type="NCBI Taxonomy" id="76935"/>
    <lineage>
        <taxon>Bacteria</taxon>
        <taxon>Bacillati</taxon>
        <taxon>Bacillota</taxon>
        <taxon>Bacilli</taxon>
        <taxon>Bacillales</taxon>
        <taxon>Bacillaceae</taxon>
    </lineage>
</organism>
<protein>
    <recommendedName>
        <fullName evidence="3">Cellobiose phosphorylase</fullName>
    </recommendedName>
</protein>
<proteinExistence type="predicted"/>
<dbReference type="SUPFAM" id="SSF48208">
    <property type="entry name" value="Six-hairpin glycosidases"/>
    <property type="match status" value="1"/>
</dbReference>
<name>A0A9Q4B5S3_SALAG</name>
<dbReference type="RefSeq" id="WP_257823196.1">
    <property type="nucleotide sequence ID" value="NZ_JABXYM010000002.1"/>
</dbReference>
<evidence type="ECO:0000313" key="1">
    <source>
        <dbReference type="EMBL" id="MCR6098812.1"/>
    </source>
</evidence>
<comment type="caution">
    <text evidence="1">The sequence shown here is derived from an EMBL/GenBank/DDBJ whole genome shotgun (WGS) entry which is preliminary data.</text>
</comment>
<dbReference type="GO" id="GO:0005975">
    <property type="term" value="P:carbohydrate metabolic process"/>
    <property type="evidence" value="ECO:0007669"/>
    <property type="project" value="InterPro"/>
</dbReference>
<dbReference type="AlphaFoldDB" id="A0A9Q4B5S3"/>
<evidence type="ECO:0000313" key="2">
    <source>
        <dbReference type="Proteomes" id="UP001057753"/>
    </source>
</evidence>
<evidence type="ECO:0008006" key="3">
    <source>
        <dbReference type="Google" id="ProtNLM"/>
    </source>
</evidence>